<proteinExistence type="predicted"/>
<keyword evidence="3" id="KW-0560">Oxidoreductase</keyword>
<evidence type="ECO:0000313" key="7">
    <source>
        <dbReference type="Proteomes" id="UP001157125"/>
    </source>
</evidence>
<evidence type="ECO:0000259" key="5">
    <source>
        <dbReference type="PROSITE" id="PS51352"/>
    </source>
</evidence>
<dbReference type="PROSITE" id="PS51352">
    <property type="entry name" value="THIOREDOXIN_2"/>
    <property type="match status" value="1"/>
</dbReference>
<accession>A0ABQ6IA38</accession>
<dbReference type="InterPro" id="IPR036249">
    <property type="entry name" value="Thioredoxin-like_sf"/>
</dbReference>
<organism evidence="6 7">
    <name type="scientific">Demequina litorisediminis</name>
    <dbReference type="NCBI Taxonomy" id="1849022"/>
    <lineage>
        <taxon>Bacteria</taxon>
        <taxon>Bacillati</taxon>
        <taxon>Actinomycetota</taxon>
        <taxon>Actinomycetes</taxon>
        <taxon>Micrococcales</taxon>
        <taxon>Demequinaceae</taxon>
        <taxon>Demequina</taxon>
    </lineage>
</organism>
<dbReference type="InterPro" id="IPR024706">
    <property type="entry name" value="Peroxiredoxin_AhpC-typ"/>
</dbReference>
<keyword evidence="7" id="KW-1185">Reference proteome</keyword>
<reference evidence="7" key="1">
    <citation type="journal article" date="2019" name="Int. J. Syst. Evol. Microbiol.">
        <title>The Global Catalogue of Microorganisms (GCM) 10K type strain sequencing project: providing services to taxonomists for standard genome sequencing and annotation.</title>
        <authorList>
            <consortium name="The Broad Institute Genomics Platform"/>
            <consortium name="The Broad Institute Genome Sequencing Center for Infectious Disease"/>
            <person name="Wu L."/>
            <person name="Ma J."/>
        </authorList>
    </citation>
    <scope>NUCLEOTIDE SEQUENCE [LARGE SCALE GENOMIC DNA]</scope>
    <source>
        <strain evidence="7">NBRC 112299</strain>
    </source>
</reference>
<keyword evidence="1" id="KW-0575">Peroxidase</keyword>
<dbReference type="CDD" id="cd03018">
    <property type="entry name" value="PRX_AhpE_like"/>
    <property type="match status" value="1"/>
</dbReference>
<dbReference type="Gene3D" id="3.40.30.10">
    <property type="entry name" value="Glutaredoxin"/>
    <property type="match status" value="1"/>
</dbReference>
<evidence type="ECO:0000256" key="1">
    <source>
        <dbReference type="ARBA" id="ARBA00022559"/>
    </source>
</evidence>
<dbReference type="EMBL" id="BSUN01000001">
    <property type="protein sequence ID" value="GMA34111.1"/>
    <property type="molecule type" value="Genomic_DNA"/>
</dbReference>
<evidence type="ECO:0000256" key="4">
    <source>
        <dbReference type="ARBA" id="ARBA00023284"/>
    </source>
</evidence>
<keyword evidence="4" id="KW-0676">Redox-active center</keyword>
<dbReference type="PIRSF" id="PIRSF000239">
    <property type="entry name" value="AHPC"/>
    <property type="match status" value="1"/>
</dbReference>
<dbReference type="Proteomes" id="UP001157125">
    <property type="component" value="Unassembled WGS sequence"/>
</dbReference>
<evidence type="ECO:0000313" key="6">
    <source>
        <dbReference type="EMBL" id="GMA34111.1"/>
    </source>
</evidence>
<name>A0ABQ6IA38_9MICO</name>
<dbReference type="InterPro" id="IPR000866">
    <property type="entry name" value="AhpC/TSA"/>
</dbReference>
<dbReference type="InterPro" id="IPR013766">
    <property type="entry name" value="Thioredoxin_domain"/>
</dbReference>
<protein>
    <submittedName>
        <fullName evidence="6">Peroxiredoxin</fullName>
    </submittedName>
</protein>
<dbReference type="Pfam" id="PF00578">
    <property type="entry name" value="AhpC-TSA"/>
    <property type="match status" value="1"/>
</dbReference>
<evidence type="ECO:0000256" key="2">
    <source>
        <dbReference type="ARBA" id="ARBA00022862"/>
    </source>
</evidence>
<dbReference type="PANTHER" id="PTHR43110">
    <property type="entry name" value="THIOL PEROXIDASE"/>
    <property type="match status" value="1"/>
</dbReference>
<comment type="caution">
    <text evidence="6">The sequence shown here is derived from an EMBL/GenBank/DDBJ whole genome shotgun (WGS) entry which is preliminary data.</text>
</comment>
<gene>
    <name evidence="6" type="primary">ahpC</name>
    <name evidence="6" type="ORF">GCM10025876_03150</name>
</gene>
<keyword evidence="2" id="KW-0049">Antioxidant</keyword>
<evidence type="ECO:0000256" key="3">
    <source>
        <dbReference type="ARBA" id="ARBA00023002"/>
    </source>
</evidence>
<sequence>MTAPAVGEAAPAFSLIDQHGRHVTLADFRGSPVLVVFVPFAFSDTCTNELIDLRDAGALSEDKNVAVAIVSCDSLYTMKAWGDAHAFDQSLLSDFWPHGEAARAYGVFSEDKGLAGRGTFLIDGEGVIRWSVINPTGEARSIDDYREAIAELV</sequence>
<dbReference type="RefSeq" id="WP_284327236.1">
    <property type="nucleotide sequence ID" value="NZ_BSUN01000001.1"/>
</dbReference>
<dbReference type="InterPro" id="IPR050455">
    <property type="entry name" value="Tpx_Peroxidase_subfamily"/>
</dbReference>
<dbReference type="PANTHER" id="PTHR43110:SF1">
    <property type="entry name" value="THIOL PEROXIDASE"/>
    <property type="match status" value="1"/>
</dbReference>
<dbReference type="SUPFAM" id="SSF52833">
    <property type="entry name" value="Thioredoxin-like"/>
    <property type="match status" value="1"/>
</dbReference>
<feature type="domain" description="Thioredoxin" evidence="5">
    <location>
        <begin position="4"/>
        <end position="153"/>
    </location>
</feature>